<dbReference type="EMBL" id="JAPVOI010000002">
    <property type="protein sequence ID" value="MCZ4088726.1"/>
    <property type="molecule type" value="Genomic_DNA"/>
</dbReference>
<reference evidence="1" key="1">
    <citation type="submission" date="2022-10" db="EMBL/GenBank/DDBJ databases">
        <title>Whole genome sequencing of three plant growth promoting bacteria isolated from Vachellia tortilis subsp. raddiana in Morocco.</title>
        <authorList>
            <person name="Hnini M."/>
            <person name="Zouagui R."/>
            <person name="Zouagui H."/>
            <person name="Chemao Elfihri M.-W."/>
            <person name="Ibrahimi A."/>
            <person name="Sbabou L."/>
            <person name="Aurag J."/>
        </authorList>
    </citation>
    <scope>NUCLEOTIDE SEQUENCE</scope>
    <source>
        <strain evidence="1">LMR678</strain>
    </source>
</reference>
<proteinExistence type="predicted"/>
<comment type="caution">
    <text evidence="1">The sequence shown here is derived from an EMBL/GenBank/DDBJ whole genome shotgun (WGS) entry which is preliminary data.</text>
</comment>
<dbReference type="Proteomes" id="UP001079430">
    <property type="component" value="Unassembled WGS sequence"/>
</dbReference>
<sequence>MEIVQSLYSPVEATLPNPKSGEITYGAVTISIVVTVASTGPESTVLVEFDSVDLDLWMR</sequence>
<evidence type="ECO:0000313" key="2">
    <source>
        <dbReference type="Proteomes" id="UP001079430"/>
    </source>
</evidence>
<keyword evidence="2" id="KW-1185">Reference proteome</keyword>
<organism evidence="1 2">
    <name type="scientific">Sinorhizobium psoraleae</name>
    <dbReference type="NCBI Taxonomy" id="520838"/>
    <lineage>
        <taxon>Bacteria</taxon>
        <taxon>Pseudomonadati</taxon>
        <taxon>Pseudomonadota</taxon>
        <taxon>Alphaproteobacteria</taxon>
        <taxon>Hyphomicrobiales</taxon>
        <taxon>Rhizobiaceae</taxon>
        <taxon>Sinorhizobium/Ensifer group</taxon>
        <taxon>Sinorhizobium</taxon>
    </lineage>
</organism>
<gene>
    <name evidence="1" type="ORF">O3W52_00995</name>
</gene>
<evidence type="ECO:0000313" key="1">
    <source>
        <dbReference type="EMBL" id="MCZ4088726.1"/>
    </source>
</evidence>
<protein>
    <submittedName>
        <fullName evidence="1">Uncharacterized protein</fullName>
    </submittedName>
</protein>
<accession>A0ABT4KBJ3</accession>
<name>A0ABT4KBJ3_9HYPH</name>